<reference evidence="1 2" key="1">
    <citation type="submission" date="2016-10" db="EMBL/GenBank/DDBJ databases">
        <authorList>
            <person name="de Groot N.N."/>
        </authorList>
    </citation>
    <scope>NUCLEOTIDE SEQUENCE [LARGE SCALE GENOMIC DNA]</scope>
    <source>
        <strain evidence="1 2">DSM 11457</strain>
    </source>
</reference>
<dbReference type="Proteomes" id="UP000182160">
    <property type="component" value="Unassembled WGS sequence"/>
</dbReference>
<dbReference type="AlphaFoldDB" id="A0A1H7WRP6"/>
<accession>A0A1H7WRP6</accession>
<name>A0A1H7WRP6_9RHOB</name>
<organism evidence="1 2">
    <name type="scientific">Roseovarius tolerans</name>
    <dbReference type="NCBI Taxonomy" id="74031"/>
    <lineage>
        <taxon>Bacteria</taxon>
        <taxon>Pseudomonadati</taxon>
        <taxon>Pseudomonadota</taxon>
        <taxon>Alphaproteobacteria</taxon>
        <taxon>Rhodobacterales</taxon>
        <taxon>Roseobacteraceae</taxon>
        <taxon>Roseovarius</taxon>
    </lineage>
</organism>
<gene>
    <name evidence="1" type="ORF">SAMN04488077_103101</name>
</gene>
<evidence type="ECO:0000313" key="1">
    <source>
        <dbReference type="EMBL" id="SEM23718.1"/>
    </source>
</evidence>
<evidence type="ECO:0000313" key="2">
    <source>
        <dbReference type="Proteomes" id="UP000182160"/>
    </source>
</evidence>
<dbReference type="EMBL" id="FOBO01000003">
    <property type="protein sequence ID" value="SEM23718.1"/>
    <property type="molecule type" value="Genomic_DNA"/>
</dbReference>
<sequence>MAFRNRVAPTGALHAASSRGTLMGNRGIIHDDQGNILRTHAHQNWVTCALNYKGRKQVVMTPGRYTRLFFLDEATALSAGHRPCATCRRDRYRSFVDAWCQVHGCPAGNRSVPQLIDKILHAARISRNGAKVTFQAKPAELPDGTMFVGDEAPILRWNGYFLRWSFSGYRVAEVNESREVSVLTPKPVVDLFSVGWTPEVQL</sequence>
<proteinExistence type="predicted"/>
<protein>
    <submittedName>
        <fullName evidence="1">Uncharacterized protein</fullName>
    </submittedName>
</protein>